<dbReference type="RefSeq" id="WP_261896546.1">
    <property type="nucleotide sequence ID" value="NZ_AP024896.1"/>
</dbReference>
<reference evidence="5 6" key="1">
    <citation type="submission" date="2023-11" db="EMBL/GenBank/DDBJ databases">
        <title>Plant-associative lifestyle of Vibrio porteresiae and its evolutionary dynamics.</title>
        <authorList>
            <person name="Rameshkumar N."/>
            <person name="Kirti K."/>
        </authorList>
    </citation>
    <scope>NUCLEOTIDE SEQUENCE [LARGE SCALE GENOMIC DNA]</scope>
    <source>
        <strain evidence="5 6">MSSRF30</strain>
    </source>
</reference>
<gene>
    <name evidence="5" type="primary">pepE</name>
    <name evidence="5" type="ORF">R8Z52_24905</name>
</gene>
<dbReference type="GO" id="GO:0016805">
    <property type="term" value="F:dipeptidase activity"/>
    <property type="evidence" value="ECO:0007669"/>
    <property type="project" value="UniProtKB-KW"/>
</dbReference>
<keyword evidence="2" id="KW-0645">Protease</keyword>
<protein>
    <submittedName>
        <fullName evidence="5">Dipeptidase PepE</fullName>
        <ecNumber evidence="5">3.4.13.21</ecNumber>
    </submittedName>
</protein>
<dbReference type="CDD" id="cd03146">
    <property type="entry name" value="GAT1_Peptidase_E"/>
    <property type="match status" value="1"/>
</dbReference>
<evidence type="ECO:0000256" key="2">
    <source>
        <dbReference type="ARBA" id="ARBA00022670"/>
    </source>
</evidence>
<evidence type="ECO:0000313" key="5">
    <source>
        <dbReference type="EMBL" id="WPC76151.1"/>
    </source>
</evidence>
<keyword evidence="3 5" id="KW-0378">Hydrolase</keyword>
<dbReference type="PANTHER" id="PTHR20842">
    <property type="entry name" value="PROTEASE S51 ALPHA-ASPARTYL DIPEPTIDASE"/>
    <property type="match status" value="1"/>
</dbReference>
<dbReference type="Pfam" id="PF03575">
    <property type="entry name" value="Peptidase_S51"/>
    <property type="match status" value="1"/>
</dbReference>
<dbReference type="EC" id="3.4.13.21" evidence="5"/>
<comment type="similarity">
    <text evidence="1">Belongs to the peptidase S51 family.</text>
</comment>
<keyword evidence="4" id="KW-0720">Serine protease</keyword>
<sequence length="239" mass="25514">MNILLCSSSGYQATPYLSHTTPLMEAFLAGQSNTITEAIFVPYAGVTRSYDEYLARVAPHFSSLGIKVVGLHQVSDPKAALRHAQMIIVGGGNTFALLSRLQQQGLVDVIREQVQAGIPYVGWSAGSNLAGLSISTTNDMPIVQPETFTALQLVPFLINPHFISGQIPGHNGESREQRLAEFMVMNPEKLVVALVEGSALWVQGTKMQLVGAGDGYTFKGGEQLSLPLGDCSALLTPSA</sequence>
<dbReference type="Proteomes" id="UP001304071">
    <property type="component" value="Chromosome 2"/>
</dbReference>
<evidence type="ECO:0000313" key="6">
    <source>
        <dbReference type="Proteomes" id="UP001304071"/>
    </source>
</evidence>
<evidence type="ECO:0000256" key="1">
    <source>
        <dbReference type="ARBA" id="ARBA00006534"/>
    </source>
</evidence>
<organism evidence="5 6">
    <name type="scientific">Vibrio porteresiae DSM 19223</name>
    <dbReference type="NCBI Taxonomy" id="1123496"/>
    <lineage>
        <taxon>Bacteria</taxon>
        <taxon>Pseudomonadati</taxon>
        <taxon>Pseudomonadota</taxon>
        <taxon>Gammaproteobacteria</taxon>
        <taxon>Vibrionales</taxon>
        <taxon>Vibrionaceae</taxon>
        <taxon>Vibrio</taxon>
    </lineage>
</organism>
<proteinExistence type="inferred from homology"/>
<dbReference type="SUPFAM" id="SSF52317">
    <property type="entry name" value="Class I glutamine amidotransferase-like"/>
    <property type="match status" value="1"/>
</dbReference>
<dbReference type="InterPro" id="IPR029062">
    <property type="entry name" value="Class_I_gatase-like"/>
</dbReference>
<accession>A0ABZ0QI29</accession>
<dbReference type="Gene3D" id="3.40.50.880">
    <property type="match status" value="1"/>
</dbReference>
<dbReference type="InterPro" id="IPR005320">
    <property type="entry name" value="Peptidase_S51"/>
</dbReference>
<name>A0ABZ0QI29_9VIBR</name>
<dbReference type="EMBL" id="CP138204">
    <property type="protein sequence ID" value="WPC76151.1"/>
    <property type="molecule type" value="Genomic_DNA"/>
</dbReference>
<evidence type="ECO:0000256" key="4">
    <source>
        <dbReference type="ARBA" id="ARBA00022825"/>
    </source>
</evidence>
<keyword evidence="6" id="KW-1185">Reference proteome</keyword>
<dbReference type="PANTHER" id="PTHR20842:SF0">
    <property type="entry name" value="ALPHA-ASPARTYL DIPEPTIDASE"/>
    <property type="match status" value="1"/>
</dbReference>
<evidence type="ECO:0000256" key="3">
    <source>
        <dbReference type="ARBA" id="ARBA00022801"/>
    </source>
</evidence>
<keyword evidence="5" id="KW-0224">Dipeptidase</keyword>
<dbReference type="NCBIfam" id="NF003642">
    <property type="entry name" value="PRK05282.1"/>
    <property type="match status" value="1"/>
</dbReference>